<dbReference type="GO" id="GO:0030288">
    <property type="term" value="C:outer membrane-bounded periplasmic space"/>
    <property type="evidence" value="ECO:0007669"/>
    <property type="project" value="TreeGrafter"/>
</dbReference>
<evidence type="ECO:0000256" key="2">
    <source>
        <dbReference type="ARBA" id="ARBA00022729"/>
    </source>
</evidence>
<dbReference type="GO" id="GO:0046872">
    <property type="term" value="F:metal ion binding"/>
    <property type="evidence" value="ECO:0007669"/>
    <property type="project" value="UniProtKB-KW"/>
</dbReference>
<feature type="binding site" evidence="4">
    <location>
        <position position="91"/>
    </location>
    <ligand>
        <name>Fe cation</name>
        <dbReference type="ChEBI" id="CHEBI:24875"/>
    </ligand>
</feature>
<dbReference type="InterPro" id="IPR006059">
    <property type="entry name" value="SBP"/>
</dbReference>
<evidence type="ECO:0000256" key="6">
    <source>
        <dbReference type="SAM" id="SignalP"/>
    </source>
</evidence>
<accession>A0A7W6GHS7</accession>
<evidence type="ECO:0000256" key="3">
    <source>
        <dbReference type="ARBA" id="ARBA00022764"/>
    </source>
</evidence>
<dbReference type="EMBL" id="JACIDR010000004">
    <property type="protein sequence ID" value="MBB3974119.1"/>
    <property type="molecule type" value="Genomic_DNA"/>
</dbReference>
<name>A0A7W6GHS7_9HYPH</name>
<organism evidence="7 8">
    <name type="scientific">Hansschlegelia beijingensis</name>
    <dbReference type="NCBI Taxonomy" id="1133344"/>
    <lineage>
        <taxon>Bacteria</taxon>
        <taxon>Pseudomonadati</taxon>
        <taxon>Pseudomonadota</taxon>
        <taxon>Alphaproteobacteria</taxon>
        <taxon>Hyphomicrobiales</taxon>
        <taxon>Methylopilaceae</taxon>
        <taxon>Hansschlegelia</taxon>
    </lineage>
</organism>
<keyword evidence="3" id="KW-0574">Periplasm</keyword>
<dbReference type="PANTHER" id="PTHR30006:SF15">
    <property type="entry name" value="IRON-UTILIZATION PERIPLASMIC PROTEIN"/>
    <property type="match status" value="1"/>
</dbReference>
<gene>
    <name evidence="7" type="ORF">GGR24_002796</name>
</gene>
<dbReference type="PIRSF" id="PIRSF002825">
    <property type="entry name" value="CfbpA"/>
    <property type="match status" value="1"/>
</dbReference>
<dbReference type="PROSITE" id="PS51318">
    <property type="entry name" value="TAT"/>
    <property type="match status" value="1"/>
</dbReference>
<dbReference type="Gene3D" id="3.40.190.10">
    <property type="entry name" value="Periplasmic binding protein-like II"/>
    <property type="match status" value="2"/>
</dbReference>
<sequence length="341" mass="36216">MKRLDRRAFAAGLAAAGGAALLGSGRSAWANEGGALTLYNGQHAETTAAIVEAFTQQTGVQVAIRRGNSAQLANQIIEEGQASPADVFYSEESAPIAALAARGLLAPAQPDTIAQVHSQFAAKDGSWVGVSARCRVVAYNVDMIEPEALPGSVMDFANPEWRGRVGFVPTSGEFQAQALAIVKLKGREAALDWLKGLKANGRVYNGNVAAVQAVQRGEIPTALVNNYYWFRVADEVGADRMKCQLQYLGHKDPGALVTLSGAGILKSSKRQELAQRLLAFMVSVPGQQALVGAVAEYPVRPDVKSPYPLKPLDELDPPDVSPEDIADSDLARDLRREAGLA</sequence>
<dbReference type="RefSeq" id="WP_183395960.1">
    <property type="nucleotide sequence ID" value="NZ_JACIDR010000004.1"/>
</dbReference>
<dbReference type="Proteomes" id="UP000528964">
    <property type="component" value="Unassembled WGS sequence"/>
</dbReference>
<feature type="binding site" evidence="4">
    <location>
        <position position="227"/>
    </location>
    <ligand>
        <name>Fe cation</name>
        <dbReference type="ChEBI" id="CHEBI:24875"/>
    </ligand>
</feature>
<feature type="compositionally biased region" description="Basic and acidic residues" evidence="5">
    <location>
        <begin position="329"/>
        <end position="341"/>
    </location>
</feature>
<dbReference type="SUPFAM" id="SSF53850">
    <property type="entry name" value="Periplasmic binding protein-like II"/>
    <property type="match status" value="1"/>
</dbReference>
<keyword evidence="4" id="KW-0479">Metal-binding</keyword>
<feature type="chain" id="PRO_5031424088" evidence="6">
    <location>
        <begin position="31"/>
        <end position="341"/>
    </location>
</feature>
<evidence type="ECO:0000313" key="8">
    <source>
        <dbReference type="Proteomes" id="UP000528964"/>
    </source>
</evidence>
<feature type="signal peptide" evidence="6">
    <location>
        <begin position="1"/>
        <end position="30"/>
    </location>
</feature>
<feature type="region of interest" description="Disordered" evidence="5">
    <location>
        <begin position="306"/>
        <end position="341"/>
    </location>
</feature>
<evidence type="ECO:0000256" key="5">
    <source>
        <dbReference type="SAM" id="MobiDB-lite"/>
    </source>
</evidence>
<dbReference type="InterPro" id="IPR006311">
    <property type="entry name" value="TAT_signal"/>
</dbReference>
<protein>
    <submittedName>
        <fullName evidence="7">Iron(III) transport system substrate-binding protein</fullName>
    </submittedName>
</protein>
<proteinExistence type="inferred from homology"/>
<keyword evidence="8" id="KW-1185">Reference proteome</keyword>
<dbReference type="Pfam" id="PF13416">
    <property type="entry name" value="SBP_bac_8"/>
    <property type="match status" value="1"/>
</dbReference>
<evidence type="ECO:0000256" key="1">
    <source>
        <dbReference type="ARBA" id="ARBA00008520"/>
    </source>
</evidence>
<evidence type="ECO:0000313" key="7">
    <source>
        <dbReference type="EMBL" id="MBB3974119.1"/>
    </source>
</evidence>
<feature type="compositionally biased region" description="Acidic residues" evidence="5">
    <location>
        <begin position="314"/>
        <end position="327"/>
    </location>
</feature>
<feature type="binding site" evidence="4">
    <location>
        <position position="228"/>
    </location>
    <ligand>
        <name>Fe cation</name>
        <dbReference type="ChEBI" id="CHEBI:24875"/>
    </ligand>
</feature>
<evidence type="ECO:0000256" key="4">
    <source>
        <dbReference type="PIRSR" id="PIRSR002825-1"/>
    </source>
</evidence>
<comment type="caution">
    <text evidence="7">The sequence shown here is derived from an EMBL/GenBank/DDBJ whole genome shotgun (WGS) entry which is preliminary data.</text>
</comment>
<keyword evidence="4" id="KW-0408">Iron</keyword>
<dbReference type="InterPro" id="IPR026045">
    <property type="entry name" value="Ferric-bd"/>
</dbReference>
<reference evidence="7 8" key="1">
    <citation type="submission" date="2020-08" db="EMBL/GenBank/DDBJ databases">
        <title>Genomic Encyclopedia of Type Strains, Phase IV (KMG-IV): sequencing the most valuable type-strain genomes for metagenomic binning, comparative biology and taxonomic classification.</title>
        <authorList>
            <person name="Goeker M."/>
        </authorList>
    </citation>
    <scope>NUCLEOTIDE SEQUENCE [LARGE SCALE GENOMIC DNA]</scope>
    <source>
        <strain evidence="7 8">DSM 25481</strain>
    </source>
</reference>
<dbReference type="PANTHER" id="PTHR30006">
    <property type="entry name" value="THIAMINE-BINDING PERIPLASMIC PROTEIN-RELATED"/>
    <property type="match status" value="1"/>
</dbReference>
<dbReference type="AlphaFoldDB" id="A0A7W6GHS7"/>
<keyword evidence="2 6" id="KW-0732">Signal</keyword>
<comment type="similarity">
    <text evidence="1">Belongs to the bacterial solute-binding protein 1 family.</text>
</comment>
<feature type="binding site" evidence="4">
    <location>
        <position position="43"/>
    </location>
    <ligand>
        <name>Fe cation</name>
        <dbReference type="ChEBI" id="CHEBI:24875"/>
    </ligand>
</feature>